<dbReference type="GO" id="GO:0005507">
    <property type="term" value="F:copper ion binding"/>
    <property type="evidence" value="ECO:0007669"/>
    <property type="project" value="TreeGrafter"/>
</dbReference>
<dbReference type="Pfam" id="PF02578">
    <property type="entry name" value="Cu-oxidase_4"/>
    <property type="match status" value="1"/>
</dbReference>
<comment type="catalytic activity">
    <reaction evidence="8">
        <text>adenosine + phosphate = alpha-D-ribose 1-phosphate + adenine</text>
        <dbReference type="Rhea" id="RHEA:27642"/>
        <dbReference type="ChEBI" id="CHEBI:16335"/>
        <dbReference type="ChEBI" id="CHEBI:16708"/>
        <dbReference type="ChEBI" id="CHEBI:43474"/>
        <dbReference type="ChEBI" id="CHEBI:57720"/>
        <dbReference type="EC" id="2.4.2.1"/>
    </reaction>
    <physiologicalReaction direction="left-to-right" evidence="8">
        <dbReference type="Rhea" id="RHEA:27643"/>
    </physiologicalReaction>
</comment>
<comment type="catalytic activity">
    <reaction evidence="9">
        <text>S-methyl-5'-thioadenosine + phosphate = 5-(methylsulfanyl)-alpha-D-ribose 1-phosphate + adenine</text>
        <dbReference type="Rhea" id="RHEA:11852"/>
        <dbReference type="ChEBI" id="CHEBI:16708"/>
        <dbReference type="ChEBI" id="CHEBI:17509"/>
        <dbReference type="ChEBI" id="CHEBI:43474"/>
        <dbReference type="ChEBI" id="CHEBI:58533"/>
        <dbReference type="EC" id="2.4.2.28"/>
    </reaction>
    <physiologicalReaction direction="left-to-right" evidence="9">
        <dbReference type="Rhea" id="RHEA:11853"/>
    </physiologicalReaction>
</comment>
<comment type="similarity">
    <text evidence="2 10">Belongs to the purine nucleoside phosphorylase YfiH/LACC1 family.</text>
</comment>
<comment type="catalytic activity">
    <reaction evidence="1">
        <text>inosine + phosphate = alpha-D-ribose 1-phosphate + hypoxanthine</text>
        <dbReference type="Rhea" id="RHEA:27646"/>
        <dbReference type="ChEBI" id="CHEBI:17368"/>
        <dbReference type="ChEBI" id="CHEBI:17596"/>
        <dbReference type="ChEBI" id="CHEBI:43474"/>
        <dbReference type="ChEBI" id="CHEBI:57720"/>
        <dbReference type="EC" id="2.4.2.1"/>
    </reaction>
    <physiologicalReaction direction="left-to-right" evidence="1">
        <dbReference type="Rhea" id="RHEA:27647"/>
    </physiologicalReaction>
</comment>
<dbReference type="EMBL" id="WIVE01000022">
    <property type="protein sequence ID" value="MQX36582.1"/>
    <property type="molecule type" value="Genomic_DNA"/>
</dbReference>
<dbReference type="RefSeq" id="WP_153343205.1">
    <property type="nucleotide sequence ID" value="NZ_WIVE01000022.1"/>
</dbReference>
<keyword evidence="5" id="KW-0378">Hydrolase</keyword>
<dbReference type="InterPro" id="IPR011324">
    <property type="entry name" value="Cytotoxic_necrot_fac-like_cat"/>
</dbReference>
<evidence type="ECO:0000256" key="9">
    <source>
        <dbReference type="ARBA" id="ARBA00049893"/>
    </source>
</evidence>
<keyword evidence="3" id="KW-0808">Transferase</keyword>
<organism evidence="11 12">
    <name type="scientific">Roseospira navarrensis</name>
    <dbReference type="NCBI Taxonomy" id="140058"/>
    <lineage>
        <taxon>Bacteria</taxon>
        <taxon>Pseudomonadati</taxon>
        <taxon>Pseudomonadota</taxon>
        <taxon>Alphaproteobacteria</taxon>
        <taxon>Rhodospirillales</taxon>
        <taxon>Rhodospirillaceae</taxon>
        <taxon>Roseospira</taxon>
    </lineage>
</organism>
<evidence type="ECO:0000313" key="11">
    <source>
        <dbReference type="EMBL" id="MQX36582.1"/>
    </source>
</evidence>
<dbReference type="PANTHER" id="PTHR30616:SF2">
    <property type="entry name" value="PURINE NUCLEOSIDE PHOSPHORYLASE LACC1"/>
    <property type="match status" value="1"/>
</dbReference>
<dbReference type="GO" id="GO:0017061">
    <property type="term" value="F:S-methyl-5-thioadenosine phosphorylase activity"/>
    <property type="evidence" value="ECO:0007669"/>
    <property type="project" value="UniProtKB-EC"/>
</dbReference>
<dbReference type="CDD" id="cd16833">
    <property type="entry name" value="YfiH"/>
    <property type="match status" value="1"/>
</dbReference>
<evidence type="ECO:0000256" key="2">
    <source>
        <dbReference type="ARBA" id="ARBA00007353"/>
    </source>
</evidence>
<name>A0A7X1ZDZ8_9PROT</name>
<dbReference type="InterPro" id="IPR038371">
    <property type="entry name" value="Cu_polyphenol_OxRdtase_sf"/>
</dbReference>
<evidence type="ECO:0000256" key="4">
    <source>
        <dbReference type="ARBA" id="ARBA00022723"/>
    </source>
</evidence>
<comment type="catalytic activity">
    <reaction evidence="7">
        <text>adenosine + H2O + H(+) = inosine + NH4(+)</text>
        <dbReference type="Rhea" id="RHEA:24408"/>
        <dbReference type="ChEBI" id="CHEBI:15377"/>
        <dbReference type="ChEBI" id="CHEBI:15378"/>
        <dbReference type="ChEBI" id="CHEBI:16335"/>
        <dbReference type="ChEBI" id="CHEBI:17596"/>
        <dbReference type="ChEBI" id="CHEBI:28938"/>
        <dbReference type="EC" id="3.5.4.4"/>
    </reaction>
    <physiologicalReaction direction="left-to-right" evidence="7">
        <dbReference type="Rhea" id="RHEA:24409"/>
    </physiologicalReaction>
</comment>
<comment type="caution">
    <text evidence="11">The sequence shown here is derived from an EMBL/GenBank/DDBJ whole genome shotgun (WGS) entry which is preliminary data.</text>
</comment>
<dbReference type="InterPro" id="IPR003730">
    <property type="entry name" value="Cu_polyphenol_OxRdtase"/>
</dbReference>
<dbReference type="SUPFAM" id="SSF64438">
    <property type="entry name" value="CNF1/YfiH-like putative cysteine hydrolases"/>
    <property type="match status" value="1"/>
</dbReference>
<evidence type="ECO:0000256" key="5">
    <source>
        <dbReference type="ARBA" id="ARBA00022801"/>
    </source>
</evidence>
<protein>
    <recommendedName>
        <fullName evidence="10">Purine nucleoside phosphorylase</fullName>
    </recommendedName>
</protein>
<dbReference type="Proteomes" id="UP000434582">
    <property type="component" value="Unassembled WGS sequence"/>
</dbReference>
<evidence type="ECO:0000256" key="7">
    <source>
        <dbReference type="ARBA" id="ARBA00047989"/>
    </source>
</evidence>
<keyword evidence="4" id="KW-0479">Metal-binding</keyword>
<dbReference type="PANTHER" id="PTHR30616">
    <property type="entry name" value="UNCHARACTERIZED PROTEIN YFIH"/>
    <property type="match status" value="1"/>
</dbReference>
<evidence type="ECO:0000256" key="6">
    <source>
        <dbReference type="ARBA" id="ARBA00022833"/>
    </source>
</evidence>
<dbReference type="Gene3D" id="3.60.140.10">
    <property type="entry name" value="CNF1/YfiH-like putative cysteine hydrolases"/>
    <property type="match status" value="1"/>
</dbReference>
<sequence>MITVSALNALSRVRHAYFTRGGGQSQGVYATNNCGFSSQDDPAIVQRNRLRSVERMEMPPETLVTVAQQHTTEVLVADGPWPQDKLPVADGIVTTKPRLVLGVLTADCAPVLMADGKAGVVAAIHAGWRGALNGILANGVARMVDLGARPDRIVAGIGPCIGQRSYEVGPEFPGMFMEQDEDNGVFFAAARREGHFMFDLPGFVAKQLARAGVREIMPTPCDTCREEARFFSNRRATLRGEPDYGRQLSAIALER</sequence>
<evidence type="ECO:0000256" key="8">
    <source>
        <dbReference type="ARBA" id="ARBA00048968"/>
    </source>
</evidence>
<dbReference type="OrthoDB" id="4279at2"/>
<gene>
    <name evidence="11" type="primary">pgeF</name>
    <name evidence="11" type="ORF">GHC57_08640</name>
</gene>
<evidence type="ECO:0000256" key="3">
    <source>
        <dbReference type="ARBA" id="ARBA00022679"/>
    </source>
</evidence>
<keyword evidence="6" id="KW-0862">Zinc</keyword>
<dbReference type="GO" id="GO:0016787">
    <property type="term" value="F:hydrolase activity"/>
    <property type="evidence" value="ECO:0007669"/>
    <property type="project" value="UniProtKB-KW"/>
</dbReference>
<reference evidence="11 12" key="1">
    <citation type="submission" date="2019-10" db="EMBL/GenBank/DDBJ databases">
        <title>Draft whole-genome sequence of the purple nonsulfur photosynthetic bacterium Roseospira navarrensis DSM 15114.</title>
        <authorList>
            <person name="Kyndt J.A."/>
            <person name="Meyer T.E."/>
        </authorList>
    </citation>
    <scope>NUCLEOTIDE SEQUENCE [LARGE SCALE GENOMIC DNA]</scope>
    <source>
        <strain evidence="11 12">DSM 15114</strain>
    </source>
</reference>
<evidence type="ECO:0000256" key="10">
    <source>
        <dbReference type="RuleBase" id="RU361274"/>
    </source>
</evidence>
<keyword evidence="12" id="KW-1185">Reference proteome</keyword>
<dbReference type="NCBIfam" id="TIGR00726">
    <property type="entry name" value="peptidoglycan editing factor PgeF"/>
    <property type="match status" value="1"/>
</dbReference>
<evidence type="ECO:0000313" key="12">
    <source>
        <dbReference type="Proteomes" id="UP000434582"/>
    </source>
</evidence>
<accession>A0A7X1ZDZ8</accession>
<proteinExistence type="inferred from homology"/>
<dbReference type="AlphaFoldDB" id="A0A7X1ZDZ8"/>
<evidence type="ECO:0000256" key="1">
    <source>
        <dbReference type="ARBA" id="ARBA00000553"/>
    </source>
</evidence>